<sequence length="977" mass="107059">MNRAVVTIRDGVRGELNLGHNCHISKEFVDQESTQPYRHCIMCIAGVDYPLPTPAPTPLHVPNIPALTSLGSSYIRPPPPKLGGGNALPPPPEGRITWWLPGELTVDPDATMRSAARGKGNRSTTKKPTEPSATSTTLPGFGSTGNRSRIFVYDDLRIIYPQVSSLVFELRSVQCGPKIAYTRVMYTIAYPGSQWLKGISHIDCQQFEYASFRHMSDRVTCHWEWRPGPSPTRPSQPARLTCPTSGHITGGKSTPPADGSSEKRELFGGEGGGGATAVVTPAVPRCPERLTLFVCTALQPPALMEGESFPLNKPGRGALLRCGTAGASFPVYRIRKNREFDVLLTRLHSPVYPRASEVCSLAAVPESSQMLLHTWKWGTRYLFPCPCAIGSRSSRACLMNCDPIAKSNSPAFSRCSSSITRNSATHSLFNSNSTPSPEACRNIDSVKPCHLEDRFRGQSSGGHSGFIGIGYAKSIQGVQGPESDLTISHIGFVSHLVRPIGFSSITQSELIPKPQVEQIVESDGGYTSLQDRCTRSSTHRSGSDACRRRLDFPRWFLRAAGYYTRLPCRCIVGRRGTVYPQGYLPAAIVRPGGGLPLNCSPPTKASRVRYPTGYLRFSSMGISRSPRPLQSGIAPFSSHHDLLGSQRHVAGSRPNISTQLNSSFRMFTLPTWRDITPSLPSICGSGNSWKRKRLGESVLASSLCKDDLLAKRPTDTLSRSRHMVIETPSSDTSVSQESWSSRTLLKFVRASEKTIVVGIETNEIAFFLISRDRRTDGRLADETDGCGSRFTDAILLYCGVGIGSVSGSRQDVSDACLPAHKAKSFDPVRLSPGEYGRQRAAKHYKQRGDVRARPAHSWLSERAAGRVSECPVTKEVPNPLLPGLGHIGPYTGAATNEQTAETREYLGPWSLAYRLSNPRNFTLALMVSIFGHFFRQGRRSFRGRECRGLAGFLGISHFENFSLLALLNPRWLSRPRC</sequence>
<accession>A0ABQ9H0L8</accession>
<organism evidence="2 3">
    <name type="scientific">Dryococelus australis</name>
    <dbReference type="NCBI Taxonomy" id="614101"/>
    <lineage>
        <taxon>Eukaryota</taxon>
        <taxon>Metazoa</taxon>
        <taxon>Ecdysozoa</taxon>
        <taxon>Arthropoda</taxon>
        <taxon>Hexapoda</taxon>
        <taxon>Insecta</taxon>
        <taxon>Pterygota</taxon>
        <taxon>Neoptera</taxon>
        <taxon>Polyneoptera</taxon>
        <taxon>Phasmatodea</taxon>
        <taxon>Verophasmatodea</taxon>
        <taxon>Anareolatae</taxon>
        <taxon>Phasmatidae</taxon>
        <taxon>Eurycanthinae</taxon>
        <taxon>Dryococelus</taxon>
    </lineage>
</organism>
<reference evidence="2 3" key="1">
    <citation type="submission" date="2023-02" db="EMBL/GenBank/DDBJ databases">
        <title>LHISI_Scaffold_Assembly.</title>
        <authorList>
            <person name="Stuart O.P."/>
            <person name="Cleave R."/>
            <person name="Magrath M.J.L."/>
            <person name="Mikheyev A.S."/>
        </authorList>
    </citation>
    <scope>NUCLEOTIDE SEQUENCE [LARGE SCALE GENOMIC DNA]</scope>
    <source>
        <strain evidence="2">Daus_M_001</strain>
        <tissue evidence="2">Leg muscle</tissue>
    </source>
</reference>
<gene>
    <name evidence="2" type="ORF">PR048_022278</name>
</gene>
<evidence type="ECO:0000313" key="3">
    <source>
        <dbReference type="Proteomes" id="UP001159363"/>
    </source>
</evidence>
<dbReference type="Proteomes" id="UP001159363">
    <property type="component" value="Chromosome 7"/>
</dbReference>
<feature type="region of interest" description="Disordered" evidence="1">
    <location>
        <begin position="228"/>
        <end position="273"/>
    </location>
</feature>
<proteinExistence type="predicted"/>
<comment type="caution">
    <text evidence="2">The sequence shown here is derived from an EMBL/GenBank/DDBJ whole genome shotgun (WGS) entry which is preliminary data.</text>
</comment>
<evidence type="ECO:0000256" key="1">
    <source>
        <dbReference type="SAM" id="MobiDB-lite"/>
    </source>
</evidence>
<protein>
    <submittedName>
        <fullName evidence="2">Uncharacterized protein</fullName>
    </submittedName>
</protein>
<keyword evidence="3" id="KW-1185">Reference proteome</keyword>
<evidence type="ECO:0000313" key="2">
    <source>
        <dbReference type="EMBL" id="KAJ8877820.1"/>
    </source>
</evidence>
<name>A0ABQ9H0L8_9NEOP</name>
<dbReference type="EMBL" id="JARBHB010000008">
    <property type="protein sequence ID" value="KAJ8877820.1"/>
    <property type="molecule type" value="Genomic_DNA"/>
</dbReference>
<feature type="region of interest" description="Disordered" evidence="1">
    <location>
        <begin position="114"/>
        <end position="141"/>
    </location>
</feature>